<dbReference type="PANTHER" id="PTHR32071:SF81">
    <property type="entry name" value="PROPIONATE CATABOLISM OPERON REGULATORY PROTEIN"/>
    <property type="match status" value="1"/>
</dbReference>
<dbReference type="PROSITE" id="PS00688">
    <property type="entry name" value="SIGMA54_INTERACT_3"/>
    <property type="match status" value="1"/>
</dbReference>
<dbReference type="Gene3D" id="1.10.8.60">
    <property type="match status" value="1"/>
</dbReference>
<dbReference type="InterPro" id="IPR003018">
    <property type="entry name" value="GAF"/>
</dbReference>
<name>A0A4R6RF87_9HYPH</name>
<dbReference type="InterPro" id="IPR029016">
    <property type="entry name" value="GAF-like_dom_sf"/>
</dbReference>
<accession>A0A4R6RF87</accession>
<dbReference type="GO" id="GO:0005524">
    <property type="term" value="F:ATP binding"/>
    <property type="evidence" value="ECO:0007669"/>
    <property type="project" value="UniProtKB-KW"/>
</dbReference>
<dbReference type="SUPFAM" id="SSF46689">
    <property type="entry name" value="Homeodomain-like"/>
    <property type="match status" value="1"/>
</dbReference>
<evidence type="ECO:0000256" key="8">
    <source>
        <dbReference type="SAM" id="MobiDB-lite"/>
    </source>
</evidence>
<keyword evidence="2" id="KW-0067">ATP-binding</keyword>
<keyword evidence="11" id="KW-1185">Reference proteome</keyword>
<dbReference type="InterPro" id="IPR009057">
    <property type="entry name" value="Homeodomain-like_sf"/>
</dbReference>
<dbReference type="InterPro" id="IPR025944">
    <property type="entry name" value="Sigma_54_int_dom_CS"/>
</dbReference>
<organism evidence="10 11">
    <name type="scientific">Oharaeibacter diazotrophicus</name>
    <dbReference type="NCBI Taxonomy" id="1920512"/>
    <lineage>
        <taxon>Bacteria</taxon>
        <taxon>Pseudomonadati</taxon>
        <taxon>Pseudomonadota</taxon>
        <taxon>Alphaproteobacteria</taxon>
        <taxon>Hyphomicrobiales</taxon>
        <taxon>Pleomorphomonadaceae</taxon>
        <taxon>Oharaeibacter</taxon>
    </lineage>
</organism>
<evidence type="ECO:0000259" key="9">
    <source>
        <dbReference type="PROSITE" id="PS50045"/>
    </source>
</evidence>
<evidence type="ECO:0000256" key="5">
    <source>
        <dbReference type="ARBA" id="ARBA00023125"/>
    </source>
</evidence>
<dbReference type="PROSITE" id="PS50045">
    <property type="entry name" value="SIGMA54_INTERACT_4"/>
    <property type="match status" value="1"/>
</dbReference>
<dbReference type="OrthoDB" id="9762726at2"/>
<comment type="caution">
    <text evidence="10">The sequence shown here is derived from an EMBL/GenBank/DDBJ whole genome shotgun (WGS) entry which is preliminary data.</text>
</comment>
<dbReference type="InterPro" id="IPR058031">
    <property type="entry name" value="AAA_lid_NorR"/>
</dbReference>
<keyword evidence="4" id="KW-0805">Transcription regulation</keyword>
<keyword evidence="5" id="KW-0238">DNA-binding</keyword>
<dbReference type="SMART" id="SM00382">
    <property type="entry name" value="AAA"/>
    <property type="match status" value="1"/>
</dbReference>
<dbReference type="Pfam" id="PF00158">
    <property type="entry name" value="Sigma54_activat"/>
    <property type="match status" value="1"/>
</dbReference>
<dbReference type="SUPFAM" id="SSF55781">
    <property type="entry name" value="GAF domain-like"/>
    <property type="match status" value="1"/>
</dbReference>
<dbReference type="Gene3D" id="1.10.10.60">
    <property type="entry name" value="Homeodomain-like"/>
    <property type="match status" value="1"/>
</dbReference>
<dbReference type="GO" id="GO:0043565">
    <property type="term" value="F:sequence-specific DNA binding"/>
    <property type="evidence" value="ECO:0007669"/>
    <property type="project" value="InterPro"/>
</dbReference>
<evidence type="ECO:0000256" key="7">
    <source>
        <dbReference type="ARBA" id="ARBA00023163"/>
    </source>
</evidence>
<dbReference type="InterPro" id="IPR002197">
    <property type="entry name" value="HTH_Fis"/>
</dbReference>
<keyword evidence="1" id="KW-0547">Nucleotide-binding</keyword>
<dbReference type="PRINTS" id="PR01590">
    <property type="entry name" value="HTHFIS"/>
</dbReference>
<dbReference type="Pfam" id="PF02954">
    <property type="entry name" value="HTH_8"/>
    <property type="match status" value="1"/>
</dbReference>
<reference evidence="10 11" key="1">
    <citation type="submission" date="2019-03" db="EMBL/GenBank/DDBJ databases">
        <title>Genomic Encyclopedia of Type Strains, Phase IV (KMG-IV): sequencing the most valuable type-strain genomes for metagenomic binning, comparative biology and taxonomic classification.</title>
        <authorList>
            <person name="Goeker M."/>
        </authorList>
    </citation>
    <scope>NUCLEOTIDE SEQUENCE [LARGE SCALE GENOMIC DNA]</scope>
    <source>
        <strain evidence="10 11">DSM 102969</strain>
    </source>
</reference>
<evidence type="ECO:0000313" key="11">
    <source>
        <dbReference type="Proteomes" id="UP000294547"/>
    </source>
</evidence>
<feature type="domain" description="Sigma-54 factor interaction" evidence="9">
    <location>
        <begin position="331"/>
        <end position="564"/>
    </location>
</feature>
<dbReference type="EMBL" id="SNXY01000007">
    <property type="protein sequence ID" value="TDP84953.1"/>
    <property type="molecule type" value="Genomic_DNA"/>
</dbReference>
<keyword evidence="3" id="KW-0902">Two-component regulatory system</keyword>
<dbReference type="InterPro" id="IPR027417">
    <property type="entry name" value="P-loop_NTPase"/>
</dbReference>
<dbReference type="PROSITE" id="PS00675">
    <property type="entry name" value="SIGMA54_INTERACT_1"/>
    <property type="match status" value="1"/>
</dbReference>
<dbReference type="Gene3D" id="3.40.50.300">
    <property type="entry name" value="P-loop containing nucleotide triphosphate hydrolases"/>
    <property type="match status" value="1"/>
</dbReference>
<dbReference type="AlphaFoldDB" id="A0A4R6RF87"/>
<dbReference type="GO" id="GO:0006355">
    <property type="term" value="P:regulation of DNA-templated transcription"/>
    <property type="evidence" value="ECO:0007669"/>
    <property type="project" value="InterPro"/>
</dbReference>
<dbReference type="SUPFAM" id="SSF52540">
    <property type="entry name" value="P-loop containing nucleoside triphosphate hydrolases"/>
    <property type="match status" value="1"/>
</dbReference>
<feature type="region of interest" description="Disordered" evidence="8">
    <location>
        <begin position="589"/>
        <end position="608"/>
    </location>
</feature>
<dbReference type="Proteomes" id="UP000294547">
    <property type="component" value="Unassembled WGS sequence"/>
</dbReference>
<dbReference type="Pfam" id="PF25601">
    <property type="entry name" value="AAA_lid_14"/>
    <property type="match status" value="1"/>
</dbReference>
<dbReference type="Gene3D" id="3.30.450.40">
    <property type="match status" value="1"/>
</dbReference>
<sequence>MRAWERLLADGDGRDGAAVRSLIHQSWTRCASGGTDAQCSEAPIETGKAEIEHRSHANGELMHASRRTFAGLGRLLDGTGAMLTLADAEGVLVDVIGDYATMRRGMDIHLAVGGKWTEDAVGTNGIGTALLTGEPVYVHAAEHFCAGIKGWTCAGAPIRDPIDGAILGVVDLSGPPDIFRPHNTALVAAAAREIEKALADQQNENRLRLLEAFIANAPNYRRRDGLAIVDHRGRLVYANNLPDAVARDFFKPTGGGAVPRRFEVRRADGRRGLDLGGALPEAMKSCHVSDLAVEGGLRGVALVFPERASEAEHRPLPRPLPRLREGAAAAIVGESAAIREAVDLACRVAETPEVTSLLIEGETGVGKELFARLVHQGCRKSAAAAFVAVNCGAITHELFGSELFGHVAGAFTGATKEGKPGVFELANGGVLSLDEIGEMPLEIQPFLLRVLEERVVHRIGDSRPRPVDVRLIASTNRNLRREVEQGRFRRDLYYRISTVSIRVPPLREREGDVPLLLQHFNERIAGRSGRPALVFEREVVDHLAAHTWPGNVRELRNLVERLHVLRRDDTVRLEDLPAEMLETPAEPAAATAMPDGPKAGAQPAAARAGEIDRQRVMDALAAEGGNLSRVALRLGISRPTLYRKLEQYGIRRGFV</sequence>
<evidence type="ECO:0000256" key="1">
    <source>
        <dbReference type="ARBA" id="ARBA00022741"/>
    </source>
</evidence>
<evidence type="ECO:0000256" key="4">
    <source>
        <dbReference type="ARBA" id="ARBA00023015"/>
    </source>
</evidence>
<keyword evidence="6" id="KW-0010">Activator</keyword>
<evidence type="ECO:0000313" key="10">
    <source>
        <dbReference type="EMBL" id="TDP84953.1"/>
    </source>
</evidence>
<protein>
    <submittedName>
        <fullName evidence="10">Transcriptional regulator of acetoin/glycerol metabolism</fullName>
    </submittedName>
</protein>
<keyword evidence="7" id="KW-0804">Transcription</keyword>
<dbReference type="Pfam" id="PF01590">
    <property type="entry name" value="GAF"/>
    <property type="match status" value="1"/>
</dbReference>
<dbReference type="PANTHER" id="PTHR32071">
    <property type="entry name" value="TRANSCRIPTIONAL REGULATORY PROTEIN"/>
    <property type="match status" value="1"/>
</dbReference>
<proteinExistence type="predicted"/>
<evidence type="ECO:0000256" key="3">
    <source>
        <dbReference type="ARBA" id="ARBA00023012"/>
    </source>
</evidence>
<gene>
    <name evidence="10" type="ORF">EDD54_1797</name>
</gene>
<dbReference type="InterPro" id="IPR003593">
    <property type="entry name" value="AAA+_ATPase"/>
</dbReference>
<dbReference type="CDD" id="cd00009">
    <property type="entry name" value="AAA"/>
    <property type="match status" value="1"/>
</dbReference>
<evidence type="ECO:0000256" key="6">
    <source>
        <dbReference type="ARBA" id="ARBA00023159"/>
    </source>
</evidence>
<dbReference type="FunFam" id="3.40.50.300:FF:000006">
    <property type="entry name" value="DNA-binding transcriptional regulator NtrC"/>
    <property type="match status" value="1"/>
</dbReference>
<dbReference type="InterPro" id="IPR002078">
    <property type="entry name" value="Sigma_54_int"/>
</dbReference>
<dbReference type="GO" id="GO:0000160">
    <property type="term" value="P:phosphorelay signal transduction system"/>
    <property type="evidence" value="ECO:0007669"/>
    <property type="project" value="UniProtKB-KW"/>
</dbReference>
<dbReference type="InterPro" id="IPR025662">
    <property type="entry name" value="Sigma_54_int_dom_ATP-bd_1"/>
</dbReference>
<evidence type="ECO:0000256" key="2">
    <source>
        <dbReference type="ARBA" id="ARBA00022840"/>
    </source>
</evidence>